<evidence type="ECO:0000313" key="8">
    <source>
        <dbReference type="EMBL" id="KAH0545886.1"/>
    </source>
</evidence>
<dbReference type="EMBL" id="JAHXZJ010002237">
    <property type="protein sequence ID" value="KAH0545886.1"/>
    <property type="molecule type" value="Genomic_DNA"/>
</dbReference>
<feature type="active site" description="Proton acceptor" evidence="4">
    <location>
        <position position="217"/>
    </location>
</feature>
<evidence type="ECO:0008006" key="10">
    <source>
        <dbReference type="Google" id="ProtNLM"/>
    </source>
</evidence>
<keyword evidence="2" id="KW-0540">Nuclease</keyword>
<dbReference type="SMART" id="SM00892">
    <property type="entry name" value="Endonuclease_NS"/>
    <property type="match status" value="1"/>
</dbReference>
<evidence type="ECO:0000256" key="5">
    <source>
        <dbReference type="PIRSR" id="PIRSR640255-2"/>
    </source>
</evidence>
<dbReference type="GO" id="GO:0000014">
    <property type="term" value="F:single-stranded DNA endodeoxyribonuclease activity"/>
    <property type="evidence" value="ECO:0007669"/>
    <property type="project" value="TreeGrafter"/>
</dbReference>
<keyword evidence="3" id="KW-0255">Endonuclease</keyword>
<comment type="similarity">
    <text evidence="1">Belongs to the DNA/RNA non-specific endonuclease family.</text>
</comment>
<keyword evidence="9" id="KW-1185">Reference proteome</keyword>
<evidence type="ECO:0000259" key="6">
    <source>
        <dbReference type="SMART" id="SM00477"/>
    </source>
</evidence>
<sequence>MEEEKCTIQISRDLQEPMPLLLHPELHRGFIYTKEPDNTISVEAGDSIRVACPGGRIYFSRVKSYESATLECIRDKTFLLTHDGGTEMFHQIYCDKYPQHSVRRISRGCKVGVTGEIGFSIRTDERKEFIRIIDFCHDEQLGQTIYAHALIPSVIDSAEISVPRPSFTKSGFFEGISMDNIYSRSHQQETLALIVGSHKLANRYIHDRGNYFLSRGHLAAKLDFIFEAQQRATFYSVNTVPMWQNINDGNWKKIEKSVRNYASRRNRNLEVWTGSLGVLELEDFEGKMKKIYLDYHDEERVAIPVPKLLFKVVYDRYRLAGVVFITVNNPHLNRLTGDYVVCEDICTEINFSGWDMRTERGYSYCCSVDDFRNAFPYLPEFKTRRLLI</sequence>
<organism evidence="8 9">
    <name type="scientific">Cotesia glomerata</name>
    <name type="common">Lepidopteran parasitic wasp</name>
    <name type="synonym">Apanteles glomeratus</name>
    <dbReference type="NCBI Taxonomy" id="32391"/>
    <lineage>
        <taxon>Eukaryota</taxon>
        <taxon>Metazoa</taxon>
        <taxon>Ecdysozoa</taxon>
        <taxon>Arthropoda</taxon>
        <taxon>Hexapoda</taxon>
        <taxon>Insecta</taxon>
        <taxon>Pterygota</taxon>
        <taxon>Neoptera</taxon>
        <taxon>Endopterygota</taxon>
        <taxon>Hymenoptera</taxon>
        <taxon>Apocrita</taxon>
        <taxon>Ichneumonoidea</taxon>
        <taxon>Braconidae</taxon>
        <taxon>Microgastrinae</taxon>
        <taxon>Cotesia</taxon>
    </lineage>
</organism>
<dbReference type="GO" id="GO:0003676">
    <property type="term" value="F:nucleic acid binding"/>
    <property type="evidence" value="ECO:0007669"/>
    <property type="project" value="InterPro"/>
</dbReference>
<dbReference type="FunFam" id="3.40.570.10:FF:000007">
    <property type="entry name" value="Alkaline nuclease"/>
    <property type="match status" value="1"/>
</dbReference>
<dbReference type="GO" id="GO:0006309">
    <property type="term" value="P:apoptotic DNA fragmentation"/>
    <property type="evidence" value="ECO:0007669"/>
    <property type="project" value="TreeGrafter"/>
</dbReference>
<dbReference type="InterPro" id="IPR020821">
    <property type="entry name" value="ENPP1-3/EXOG-like_nuc-like"/>
</dbReference>
<dbReference type="GO" id="GO:0046872">
    <property type="term" value="F:metal ion binding"/>
    <property type="evidence" value="ECO:0007669"/>
    <property type="project" value="UniProtKB-KW"/>
</dbReference>
<evidence type="ECO:0000313" key="9">
    <source>
        <dbReference type="Proteomes" id="UP000826195"/>
    </source>
</evidence>
<evidence type="ECO:0000259" key="7">
    <source>
        <dbReference type="SMART" id="SM00892"/>
    </source>
</evidence>
<dbReference type="GO" id="GO:0005743">
    <property type="term" value="C:mitochondrial inner membrane"/>
    <property type="evidence" value="ECO:0007669"/>
    <property type="project" value="TreeGrafter"/>
</dbReference>
<name>A0AAV7I762_COTGL</name>
<evidence type="ECO:0000256" key="1">
    <source>
        <dbReference type="ARBA" id="ARBA00010052"/>
    </source>
</evidence>
<feature type="domain" description="ENPP1-3/EXOG-like endonuclease/phosphodiesterase" evidence="6">
    <location>
        <begin position="179"/>
        <end position="363"/>
    </location>
</feature>
<dbReference type="InterPro" id="IPR040255">
    <property type="entry name" value="Non-specific_endonuclease"/>
</dbReference>
<dbReference type="InterPro" id="IPR044929">
    <property type="entry name" value="DNA/RNA_non-sp_Endonuclease_sf"/>
</dbReference>
<keyword evidence="3" id="KW-0378">Hydrolase</keyword>
<gene>
    <name evidence="8" type="ORF">KQX54_004082</name>
</gene>
<dbReference type="Gene3D" id="3.40.570.10">
    <property type="entry name" value="Extracellular Endonuclease, subunit A"/>
    <property type="match status" value="1"/>
</dbReference>
<dbReference type="SUPFAM" id="SSF54060">
    <property type="entry name" value="His-Me finger endonucleases"/>
    <property type="match status" value="1"/>
</dbReference>
<reference evidence="8 9" key="1">
    <citation type="journal article" date="2021" name="J. Hered.">
        <title>A chromosome-level genome assembly of the parasitoid wasp, Cotesia glomerata (Hymenoptera: Braconidae).</title>
        <authorList>
            <person name="Pinto B.J."/>
            <person name="Weis J.J."/>
            <person name="Gamble T."/>
            <person name="Ode P.J."/>
            <person name="Paul R."/>
            <person name="Zaspel J.M."/>
        </authorList>
    </citation>
    <scope>NUCLEOTIDE SEQUENCE [LARGE SCALE GENOMIC DNA]</scope>
    <source>
        <strain evidence="8">CgM1</strain>
    </source>
</reference>
<keyword evidence="5" id="KW-0479">Metal-binding</keyword>
<evidence type="ECO:0000256" key="3">
    <source>
        <dbReference type="ARBA" id="ARBA00022759"/>
    </source>
</evidence>
<accession>A0AAV7I762</accession>
<feature type="domain" description="DNA/RNA non-specific endonuclease/pyrophosphatase/phosphodiesterase" evidence="7">
    <location>
        <begin position="129"/>
        <end position="371"/>
    </location>
</feature>
<dbReference type="InterPro" id="IPR044925">
    <property type="entry name" value="His-Me_finger_sf"/>
</dbReference>
<dbReference type="Proteomes" id="UP000826195">
    <property type="component" value="Unassembled WGS sequence"/>
</dbReference>
<dbReference type="Pfam" id="PF01223">
    <property type="entry name" value="Endonuclease_NS"/>
    <property type="match status" value="1"/>
</dbReference>
<protein>
    <recommendedName>
        <fullName evidence="10">DNA/RNA non-specific endonuclease domain-containing protein</fullName>
    </recommendedName>
</protein>
<dbReference type="SMART" id="SM00477">
    <property type="entry name" value="NUC"/>
    <property type="match status" value="1"/>
</dbReference>
<dbReference type="PANTHER" id="PTHR13966:SF19">
    <property type="entry name" value="NUCLEASE EXOG, MITOCHONDRIAL"/>
    <property type="match status" value="1"/>
</dbReference>
<dbReference type="GO" id="GO:0005634">
    <property type="term" value="C:nucleus"/>
    <property type="evidence" value="ECO:0007669"/>
    <property type="project" value="TreeGrafter"/>
</dbReference>
<comment type="caution">
    <text evidence="8">The sequence shown here is derived from an EMBL/GenBank/DDBJ whole genome shotgun (WGS) entry which is preliminary data.</text>
</comment>
<evidence type="ECO:0000256" key="2">
    <source>
        <dbReference type="ARBA" id="ARBA00022722"/>
    </source>
</evidence>
<evidence type="ECO:0000256" key="4">
    <source>
        <dbReference type="PIRSR" id="PIRSR640255-1"/>
    </source>
</evidence>
<dbReference type="AlphaFoldDB" id="A0AAV7I762"/>
<dbReference type="InterPro" id="IPR001604">
    <property type="entry name" value="Endo_G_ENPP1-like_dom"/>
</dbReference>
<feature type="binding site" evidence="5">
    <location>
        <position position="247"/>
    </location>
    <ligand>
        <name>Mg(2+)</name>
        <dbReference type="ChEBI" id="CHEBI:18420"/>
        <note>catalytic</note>
    </ligand>
</feature>
<dbReference type="GO" id="GO:0004521">
    <property type="term" value="F:RNA endonuclease activity"/>
    <property type="evidence" value="ECO:0007669"/>
    <property type="project" value="TreeGrafter"/>
</dbReference>
<proteinExistence type="inferred from homology"/>
<dbReference type="PANTHER" id="PTHR13966">
    <property type="entry name" value="ENDONUCLEASE RELATED"/>
    <property type="match status" value="1"/>
</dbReference>